<sequence>MTTTDSTTTDNTTIEIVTTNIVTTSQEPVTSTLPEETTPPEPDTSTLPEETTPPEPDTSTLPEETTPPEPVTSTLPEETTPPEPVTSTLPEETTTQPAITTTITPMTTTDSTTTDNTTIEIVTTNIVTTSQECNTGMTEETTSPMTMTITETTTTETTTAPTTPMPTETTETPTPEPISSTIPTLVEPDCSRCDYTKGQIWLQDSHDCHKYYICEKVDTWAGRWYWTHHHVSCGLLYWDQSRLTCTKTRQPGCDDQPGAAQDPDINKHDFDDVTCHHANAYSYGVGKVRIVDDDVRSRVAEFDGESHLQSGASEGLVGLVSNGDCIEDATFFIYLRHTGGDDYIVAGVITEVADGQWAHVALVYDGTSVKLYYQEILEAQAVTSVASLHKGIVSHRKLSVSGRL</sequence>
<feature type="compositionally biased region" description="Low complexity" evidence="1">
    <location>
        <begin position="85"/>
        <end position="117"/>
    </location>
</feature>
<name>A0AAD9L079_RIDPI</name>
<reference evidence="2" key="1">
    <citation type="journal article" date="2023" name="Mol. Biol. Evol.">
        <title>Third-Generation Sequencing Reveals the Adaptive Role of the Epigenome in Three Deep-Sea Polychaetes.</title>
        <authorList>
            <person name="Perez M."/>
            <person name="Aroh O."/>
            <person name="Sun Y."/>
            <person name="Lan Y."/>
            <person name="Juniper S.K."/>
            <person name="Young C.R."/>
            <person name="Angers B."/>
            <person name="Qian P.Y."/>
        </authorList>
    </citation>
    <scope>NUCLEOTIDE SEQUENCE</scope>
    <source>
        <strain evidence="2">R07B-5</strain>
    </source>
</reference>
<gene>
    <name evidence="2" type="ORF">NP493_419g02002</name>
</gene>
<dbReference type="EMBL" id="JAODUO010000419">
    <property type="protein sequence ID" value="KAK2180933.1"/>
    <property type="molecule type" value="Genomic_DNA"/>
</dbReference>
<dbReference type="Gene3D" id="2.60.120.200">
    <property type="match status" value="1"/>
</dbReference>
<accession>A0AAD9L079</accession>
<proteinExistence type="predicted"/>
<dbReference type="AlphaFoldDB" id="A0AAD9L079"/>
<feature type="compositionally biased region" description="Low complexity" evidence="1">
    <location>
        <begin position="1"/>
        <end position="36"/>
    </location>
</feature>
<dbReference type="SUPFAM" id="SSF49899">
    <property type="entry name" value="Concanavalin A-like lectins/glucanases"/>
    <property type="match status" value="1"/>
</dbReference>
<protein>
    <submittedName>
        <fullName evidence="2">Uncharacterized protein</fullName>
    </submittedName>
</protein>
<organism evidence="2 3">
    <name type="scientific">Ridgeia piscesae</name>
    <name type="common">Tubeworm</name>
    <dbReference type="NCBI Taxonomy" id="27915"/>
    <lineage>
        <taxon>Eukaryota</taxon>
        <taxon>Metazoa</taxon>
        <taxon>Spiralia</taxon>
        <taxon>Lophotrochozoa</taxon>
        <taxon>Annelida</taxon>
        <taxon>Polychaeta</taxon>
        <taxon>Sedentaria</taxon>
        <taxon>Canalipalpata</taxon>
        <taxon>Sabellida</taxon>
        <taxon>Siboglinidae</taxon>
        <taxon>Ridgeia</taxon>
    </lineage>
</organism>
<dbReference type="InterPro" id="IPR013320">
    <property type="entry name" value="ConA-like_dom_sf"/>
</dbReference>
<keyword evidence="3" id="KW-1185">Reference proteome</keyword>
<evidence type="ECO:0000313" key="2">
    <source>
        <dbReference type="EMBL" id="KAK2180933.1"/>
    </source>
</evidence>
<dbReference type="Proteomes" id="UP001209878">
    <property type="component" value="Unassembled WGS sequence"/>
</dbReference>
<feature type="region of interest" description="Disordered" evidence="1">
    <location>
        <begin position="153"/>
        <end position="183"/>
    </location>
</feature>
<feature type="region of interest" description="Disordered" evidence="1">
    <location>
        <begin position="1"/>
        <end position="117"/>
    </location>
</feature>
<comment type="caution">
    <text evidence="2">The sequence shown here is derived from an EMBL/GenBank/DDBJ whole genome shotgun (WGS) entry which is preliminary data.</text>
</comment>
<evidence type="ECO:0000256" key="1">
    <source>
        <dbReference type="SAM" id="MobiDB-lite"/>
    </source>
</evidence>
<evidence type="ECO:0000313" key="3">
    <source>
        <dbReference type="Proteomes" id="UP001209878"/>
    </source>
</evidence>